<proteinExistence type="predicted"/>
<gene>
    <name evidence="2" type="ORF">ACFFJG_12820</name>
</gene>
<sequence length="105" mass="11209">MSQRVTARIEVQASLLVRRAFVLQALASLLVWVMVSDMSRGTGVFYSKDFGEWASLSVVCSVLIVVAAGAVLRRYLPVLAVAAGCLVEFMSGVAIFVGWAVVNSA</sequence>
<keyword evidence="1" id="KW-1133">Transmembrane helix</keyword>
<keyword evidence="1" id="KW-0472">Membrane</keyword>
<dbReference type="Proteomes" id="UP001589698">
    <property type="component" value="Unassembled WGS sequence"/>
</dbReference>
<evidence type="ECO:0000313" key="2">
    <source>
        <dbReference type="EMBL" id="MFC0223367.1"/>
    </source>
</evidence>
<reference evidence="2 3" key="1">
    <citation type="submission" date="2024-09" db="EMBL/GenBank/DDBJ databases">
        <authorList>
            <person name="Sun Q."/>
            <person name="Mori K."/>
        </authorList>
    </citation>
    <scope>NUCLEOTIDE SEQUENCE [LARGE SCALE GENOMIC DNA]</scope>
    <source>
        <strain evidence="2 3">CCM 8654</strain>
    </source>
</reference>
<protein>
    <submittedName>
        <fullName evidence="2">Uncharacterized protein</fullName>
    </submittedName>
</protein>
<feature type="transmembrane region" description="Helical" evidence="1">
    <location>
        <begin position="16"/>
        <end position="33"/>
    </location>
</feature>
<keyword evidence="3" id="KW-1185">Reference proteome</keyword>
<organism evidence="2 3">
    <name type="scientific">Nocardioides zeicaulis</name>
    <dbReference type="NCBI Taxonomy" id="1776857"/>
    <lineage>
        <taxon>Bacteria</taxon>
        <taxon>Bacillati</taxon>
        <taxon>Actinomycetota</taxon>
        <taxon>Actinomycetes</taxon>
        <taxon>Propionibacteriales</taxon>
        <taxon>Nocardioidaceae</taxon>
        <taxon>Nocardioides</taxon>
    </lineage>
</organism>
<dbReference type="RefSeq" id="WP_378519121.1">
    <property type="nucleotide sequence ID" value="NZ_CBCSDI010000017.1"/>
</dbReference>
<dbReference type="EMBL" id="JBHLXH010000001">
    <property type="protein sequence ID" value="MFC0223367.1"/>
    <property type="molecule type" value="Genomic_DNA"/>
</dbReference>
<comment type="caution">
    <text evidence="2">The sequence shown here is derived from an EMBL/GenBank/DDBJ whole genome shotgun (WGS) entry which is preliminary data.</text>
</comment>
<accession>A0ABV6E2Z0</accession>
<evidence type="ECO:0000256" key="1">
    <source>
        <dbReference type="SAM" id="Phobius"/>
    </source>
</evidence>
<name>A0ABV6E2Z0_9ACTN</name>
<feature type="transmembrane region" description="Helical" evidence="1">
    <location>
        <begin position="53"/>
        <end position="72"/>
    </location>
</feature>
<keyword evidence="1" id="KW-0812">Transmembrane</keyword>
<feature type="transmembrane region" description="Helical" evidence="1">
    <location>
        <begin position="79"/>
        <end position="102"/>
    </location>
</feature>
<evidence type="ECO:0000313" key="3">
    <source>
        <dbReference type="Proteomes" id="UP001589698"/>
    </source>
</evidence>